<dbReference type="SUPFAM" id="SSF57302">
    <property type="entry name" value="Snake toxin-like"/>
    <property type="match status" value="6"/>
</dbReference>
<dbReference type="PANTHER" id="PTHR20914:SF25">
    <property type="entry name" value="PHOSPHOLIPASE A2 INHIBITOR AND LY6_PLAUR DOMAIN-CONTAINING PROTEIN"/>
    <property type="match status" value="1"/>
</dbReference>
<evidence type="ECO:0000313" key="6">
    <source>
        <dbReference type="EMBL" id="KAG5200853.1"/>
    </source>
</evidence>
<comment type="similarity">
    <text evidence="2">Belongs to the CNF-like-inhibitor family.</text>
</comment>
<dbReference type="InterPro" id="IPR016054">
    <property type="entry name" value="LY6_UPA_recep-like"/>
</dbReference>
<feature type="domain" description="UPAR/Ly6" evidence="5">
    <location>
        <begin position="390"/>
        <end position="485"/>
    </location>
</feature>
<dbReference type="InterPro" id="IPR050918">
    <property type="entry name" value="CNF-like_PLA2_Inhibitor"/>
</dbReference>
<reference evidence="6 7" key="1">
    <citation type="submission" date="2020-12" db="EMBL/GenBank/DDBJ databases">
        <title>De novo assembly of Tibetan sheep genome.</title>
        <authorList>
            <person name="Li X."/>
        </authorList>
    </citation>
    <scope>NUCLEOTIDE SEQUENCE [LARGE SCALE GENOMIC DNA]</scope>
    <source>
        <tissue evidence="6">Heart</tissue>
    </source>
</reference>
<protein>
    <recommendedName>
        <fullName evidence="5">UPAR/Ly6 domain-containing protein</fullName>
    </recommendedName>
</protein>
<dbReference type="InterPro" id="IPR004126">
    <property type="entry name" value="PLipase_A2_inh_N"/>
</dbReference>
<feature type="domain" description="UPAR/Ly6" evidence="5">
    <location>
        <begin position="215"/>
        <end position="307"/>
    </location>
</feature>
<evidence type="ECO:0000313" key="7">
    <source>
        <dbReference type="Proteomes" id="UP000664991"/>
    </source>
</evidence>
<comment type="subcellular location">
    <subcellularLocation>
        <location evidence="1">Secreted</location>
    </subcellularLocation>
</comment>
<evidence type="ECO:0000256" key="2">
    <source>
        <dbReference type="ARBA" id="ARBA00006570"/>
    </source>
</evidence>
<dbReference type="Pfam" id="PF02988">
    <property type="entry name" value="PLA2_inh"/>
    <property type="match status" value="5"/>
</dbReference>
<dbReference type="Pfam" id="PF00021">
    <property type="entry name" value="UPAR_LY6"/>
    <property type="match status" value="6"/>
</dbReference>
<dbReference type="EMBL" id="JAEMGP010000014">
    <property type="protein sequence ID" value="KAG5200853.1"/>
    <property type="molecule type" value="Genomic_DNA"/>
</dbReference>
<comment type="caution">
    <text evidence="6">The sequence shown here is derived from an EMBL/GenBank/DDBJ whole genome shotgun (WGS) entry which is preliminary data.</text>
</comment>
<dbReference type="GO" id="GO:0004859">
    <property type="term" value="F:phospholipase inhibitor activity"/>
    <property type="evidence" value="ECO:0007669"/>
    <property type="project" value="InterPro"/>
</dbReference>
<feature type="domain" description="UPAR/Ly6" evidence="5">
    <location>
        <begin position="666"/>
        <end position="758"/>
    </location>
</feature>
<dbReference type="PANTHER" id="PTHR20914">
    <property type="entry name" value="LY6/PLAUR DOMAIN-CONTAINING PROTEIN 8"/>
    <property type="match status" value="1"/>
</dbReference>
<dbReference type="CDD" id="cd23572">
    <property type="entry name" value="TFP_LU_ECD_PINLYP_rpt2"/>
    <property type="match status" value="1"/>
</dbReference>
<feature type="domain" description="UPAR/Ly6" evidence="5">
    <location>
        <begin position="528"/>
        <end position="620"/>
    </location>
</feature>
<evidence type="ECO:0000259" key="5">
    <source>
        <dbReference type="SMART" id="SM00134"/>
    </source>
</evidence>
<keyword evidence="4" id="KW-1015">Disulfide bond</keyword>
<feature type="domain" description="UPAR/Ly6" evidence="5">
    <location>
        <begin position="77"/>
        <end position="169"/>
    </location>
</feature>
<evidence type="ECO:0000256" key="3">
    <source>
        <dbReference type="ARBA" id="ARBA00022525"/>
    </source>
</evidence>
<dbReference type="Gene3D" id="2.10.60.10">
    <property type="entry name" value="CD59"/>
    <property type="match status" value="7"/>
</dbReference>
<name>A0A836A292_SHEEP</name>
<organism evidence="6 7">
    <name type="scientific">Ovis aries</name>
    <name type="common">Sheep</name>
    <dbReference type="NCBI Taxonomy" id="9940"/>
    <lineage>
        <taxon>Eukaryota</taxon>
        <taxon>Metazoa</taxon>
        <taxon>Chordata</taxon>
        <taxon>Craniata</taxon>
        <taxon>Vertebrata</taxon>
        <taxon>Euteleostomi</taxon>
        <taxon>Mammalia</taxon>
        <taxon>Eutheria</taxon>
        <taxon>Laurasiatheria</taxon>
        <taxon>Artiodactyla</taxon>
        <taxon>Ruminantia</taxon>
        <taxon>Pecora</taxon>
        <taxon>Bovidae</taxon>
        <taxon>Caprinae</taxon>
        <taxon>Ovis</taxon>
    </lineage>
</organism>
<dbReference type="Proteomes" id="UP000664991">
    <property type="component" value="Chromosome 14"/>
</dbReference>
<sequence>MNPENYMGSRRRCCQKDGCNQDPLPAFVRNQTENGLRCPSCIAAFTETCTASEEALCVGEETRCVAVSGLVQPGYPLSCEVCVGDGPSCTGKLQTCAPDEDSCIIVVTETNRKASLAVTSYKGCAKSSECESGLFGITMNPENYMGSRRRCCQKDGCNQDPLPAFVRNHTENGLRCPSCIAAFTETCTASEEALCVGEETRCVAVSGLVQPGFPLSCEVCVGDGPSCTGKLQTCAPDEDSCVVVVTETNRKASLAVTSYKGCAKSSECESGLFGITMNPENYMGSRRRCCQKDGCNQDPLPAFVRNHTENGLRCPSCIAAFTETCTASEEALCVGEETRCVAVSGLVQPVLETWNCRVTHQSIMKPSAKPETFLLATALLCTLLGLGYSLSCEVCVGDGPSCTGKLQTCAPDEDSCIAVVTETNRKASLAVTSYKGCAKSSECESGLFGITMNPENYMGSRRRCCQKDGCNQDPLPAFMRNHTENGLRCPSCIAAFTETCTASEEALCVGEETRCVALSGLVQPGYPLSCEMCIRNGAICIGEMKPCALDEDTCVVIMTETNNKGSVDVTSYKGCSKSSKCDPAFLSFTVAPENYMGSDTHCCQSNGCNKDPLPAFRRNLTKNGLRCPSCSTFLKETCTPTDETLCFGEETRCVTVTGLMHPGHPLDCWVCISPGPFCHGTMQHCAPEEDTCMAAVYETHRVGDVLVSSKKGCTTSSDCDSGFLSFNDGPESNIGSTMRCCQSNGCNKDPLPAFRRNLTKNGLRCPSCSTFLKETCTPTDETLCFGEETRCVTVTGLMHPGVKFAFWGCATENACHIKPGTLVPSGSHLLTIKKISCLPSPQASGKAE</sequence>
<dbReference type="CDD" id="cd23571">
    <property type="entry name" value="TFP_LU_ECD_PINLYP_rpt1"/>
    <property type="match status" value="5"/>
</dbReference>
<keyword evidence="3" id="KW-0964">Secreted</keyword>
<proteinExistence type="inferred from homology"/>
<dbReference type="InterPro" id="IPR045860">
    <property type="entry name" value="Snake_toxin-like_sf"/>
</dbReference>
<evidence type="ECO:0000256" key="1">
    <source>
        <dbReference type="ARBA" id="ARBA00004613"/>
    </source>
</evidence>
<dbReference type="GO" id="GO:0005576">
    <property type="term" value="C:extracellular region"/>
    <property type="evidence" value="ECO:0007669"/>
    <property type="project" value="UniProtKB-SubCell"/>
</dbReference>
<dbReference type="SMART" id="SM00134">
    <property type="entry name" value="LU"/>
    <property type="match status" value="5"/>
</dbReference>
<gene>
    <name evidence="6" type="ORF">JEQ12_005387</name>
</gene>
<accession>A0A836A292</accession>
<dbReference type="AlphaFoldDB" id="A0A836A292"/>
<evidence type="ECO:0000256" key="4">
    <source>
        <dbReference type="ARBA" id="ARBA00023157"/>
    </source>
</evidence>